<accession>A0ACC5Z7Y0</accession>
<gene>
    <name evidence="1" type="ORF">PDJAM_G00115530</name>
</gene>
<organism evidence="1 2">
    <name type="scientific">Pangasius djambal</name>
    <dbReference type="NCBI Taxonomy" id="1691987"/>
    <lineage>
        <taxon>Eukaryota</taxon>
        <taxon>Metazoa</taxon>
        <taxon>Chordata</taxon>
        <taxon>Craniata</taxon>
        <taxon>Vertebrata</taxon>
        <taxon>Euteleostomi</taxon>
        <taxon>Actinopterygii</taxon>
        <taxon>Neopterygii</taxon>
        <taxon>Teleostei</taxon>
        <taxon>Ostariophysi</taxon>
        <taxon>Siluriformes</taxon>
        <taxon>Pangasiidae</taxon>
        <taxon>Pangasius</taxon>
    </lineage>
</organism>
<name>A0ACC5Z7Y0_9TELE</name>
<proteinExistence type="predicted"/>
<dbReference type="EMBL" id="CM040994">
    <property type="protein sequence ID" value="MCJ8744171.1"/>
    <property type="molecule type" value="Genomic_DNA"/>
</dbReference>
<protein>
    <submittedName>
        <fullName evidence="1">Uncharacterized protein</fullName>
    </submittedName>
</protein>
<comment type="caution">
    <text evidence="1">The sequence shown here is derived from an EMBL/GenBank/DDBJ whole genome shotgun (WGS) entry which is preliminary data.</text>
</comment>
<dbReference type="Proteomes" id="UP000830395">
    <property type="component" value="Chromosome 20"/>
</dbReference>
<keyword evidence="2" id="KW-1185">Reference proteome</keyword>
<sequence length="250" mass="27547">MKMTTTTLMVPLTTSNRGHPTHTPTHRLRLLPRASLCSHMHPFLNSKPPTHTPSIPNILNPSLRTLILNRHLIRHTPNIPSRLAPTNTHPGPNSPTHSTSILVPLLSNTCSTLSTGHRPSRAPTPNTLNTPNTPNTPTTLLMSLLTGRTFVIQPPTTVSPPVGRLTQDTDPLQIRMMRRAFGHNHFQTKAVLIFYRTDASAGALHTEEEEQEGCECVRPVCRLTPKQMREEIRMDGYAGLDVGDSNEAGA</sequence>
<evidence type="ECO:0000313" key="2">
    <source>
        <dbReference type="Proteomes" id="UP000830395"/>
    </source>
</evidence>
<reference evidence="1" key="1">
    <citation type="submission" date="2020-02" db="EMBL/GenBank/DDBJ databases">
        <title>Genome sequencing of the panga catfish, Pangasius djambal.</title>
        <authorList>
            <person name="Wen M."/>
            <person name="Zahm M."/>
            <person name="Roques C."/>
            <person name="Cabau C."/>
            <person name="Klopp C."/>
            <person name="Donnadieu C."/>
            <person name="Jouanno E."/>
            <person name="Avarre J.-C."/>
            <person name="Campet M."/>
            <person name="Ha T."/>
            <person name="Dugue R."/>
            <person name="Lampietro C."/>
            <person name="Louis A."/>
            <person name="Herpin A."/>
            <person name="Echchiki A."/>
            <person name="Berthelot C."/>
            <person name="Parey E."/>
            <person name="Roest-Crollius H."/>
            <person name="Braasch I."/>
            <person name="Postlethwait J.H."/>
            <person name="Bobe J."/>
            <person name="Montfort J."/>
            <person name="Bouchez O."/>
            <person name="Begum T."/>
            <person name="Schartl M."/>
            <person name="Gustiano R."/>
            <person name="Guiguen Y."/>
        </authorList>
    </citation>
    <scope>NUCLEOTIDE SEQUENCE</scope>
    <source>
        <strain evidence="1">Pdj_M5554</strain>
    </source>
</reference>
<evidence type="ECO:0000313" key="1">
    <source>
        <dbReference type="EMBL" id="MCJ8744171.1"/>
    </source>
</evidence>